<proteinExistence type="predicted"/>
<reference evidence="1 2" key="1">
    <citation type="journal article" date="2021" name="Nat. Plants">
        <title>The Taxus genome provides insights into paclitaxel biosynthesis.</title>
        <authorList>
            <person name="Xiong X."/>
            <person name="Gou J."/>
            <person name="Liao Q."/>
            <person name="Li Y."/>
            <person name="Zhou Q."/>
            <person name="Bi G."/>
            <person name="Li C."/>
            <person name="Du R."/>
            <person name="Wang X."/>
            <person name="Sun T."/>
            <person name="Guo L."/>
            <person name="Liang H."/>
            <person name="Lu P."/>
            <person name="Wu Y."/>
            <person name="Zhang Z."/>
            <person name="Ro D.K."/>
            <person name="Shang Y."/>
            <person name="Huang S."/>
            <person name="Yan J."/>
        </authorList>
    </citation>
    <scope>NUCLEOTIDE SEQUENCE [LARGE SCALE GENOMIC DNA]</scope>
    <source>
        <strain evidence="1">Ta-2019</strain>
    </source>
</reference>
<protein>
    <submittedName>
        <fullName evidence="1">Uncharacterized protein</fullName>
    </submittedName>
</protein>
<evidence type="ECO:0000313" key="1">
    <source>
        <dbReference type="EMBL" id="KAH9323271.1"/>
    </source>
</evidence>
<accession>A0AA38LGM2</accession>
<gene>
    <name evidence="1" type="ORF">KI387_017910</name>
</gene>
<keyword evidence="2" id="KW-1185">Reference proteome</keyword>
<evidence type="ECO:0000313" key="2">
    <source>
        <dbReference type="Proteomes" id="UP000824469"/>
    </source>
</evidence>
<dbReference type="OMA" id="QKCAEDI"/>
<organism evidence="1 2">
    <name type="scientific">Taxus chinensis</name>
    <name type="common">Chinese yew</name>
    <name type="synonym">Taxus wallichiana var. chinensis</name>
    <dbReference type="NCBI Taxonomy" id="29808"/>
    <lineage>
        <taxon>Eukaryota</taxon>
        <taxon>Viridiplantae</taxon>
        <taxon>Streptophyta</taxon>
        <taxon>Embryophyta</taxon>
        <taxon>Tracheophyta</taxon>
        <taxon>Spermatophyta</taxon>
        <taxon>Pinopsida</taxon>
        <taxon>Pinidae</taxon>
        <taxon>Conifers II</taxon>
        <taxon>Cupressales</taxon>
        <taxon>Taxaceae</taxon>
        <taxon>Taxus</taxon>
    </lineage>
</organism>
<name>A0AA38LGM2_TAXCH</name>
<dbReference type="AlphaFoldDB" id="A0AA38LGM2"/>
<dbReference type="EMBL" id="JAHRHJ020000003">
    <property type="protein sequence ID" value="KAH9323271.1"/>
    <property type="molecule type" value="Genomic_DNA"/>
</dbReference>
<dbReference type="PANTHER" id="PTHR22774">
    <property type="entry name" value="CHOREIN N-TERMINAL DOMAIN-CONTAINING PROTEIN"/>
    <property type="match status" value="1"/>
</dbReference>
<feature type="non-terminal residue" evidence="1">
    <location>
        <position position="1243"/>
    </location>
</feature>
<dbReference type="Pfam" id="PF24917">
    <property type="entry name" value="BLTP3A_B"/>
    <property type="match status" value="1"/>
</dbReference>
<dbReference type="PANTHER" id="PTHR22774:SF11">
    <property type="entry name" value="CHOREIN N-TERMINAL DOMAIN-CONTAINING PROTEIN"/>
    <property type="match status" value="1"/>
</dbReference>
<feature type="non-terminal residue" evidence="1">
    <location>
        <position position="1"/>
    </location>
</feature>
<dbReference type="Proteomes" id="UP000824469">
    <property type="component" value="Unassembled WGS sequence"/>
</dbReference>
<comment type="caution">
    <text evidence="1">The sequence shown here is derived from an EMBL/GenBank/DDBJ whole genome shotgun (WGS) entry which is preliminary data.</text>
</comment>
<sequence length="1243" mass="135745">INGVALHASAGLPPALSVTQAKVGKLEIKIPSVSNVQIEPVVVQLDRLDLVLAEKSGSEPDTTHCSTHPSLSTTKSSGYGFADKIADGMTLQVQTVNVMLETCGGAGHHEGATWTPPLASITIHNLLLYTTNENWQAVNLKEAREFSINKNNIYVFKKLEWESLSVDLLPHPDMFSDERLTLGGNRRDDDGAKRLFFGGERFLDNISGQAYITIKRTGHNNPLGLEVQLHVPLALCPALSEPGLRALLRFMTGLYVCMNRGDVGPKTIKQSSGTASHSLVAVMVDHIFLCIKDSEFQLELLMHSLHFSRTSVSERELTKTMTHIMVGRSFLRDTFSRPPCTLVQPSLEHDSTESPLVPQFASERLWPKIYPLEAQSWQTFESVPMVCLHSLQINPSPAPPALASQTVVQCQPIRINLQEESFLRIASFLADGIMVNPGDILPDTSVNSFYFSLKEFDLTIPVDAAKIDQDIHTIVDNCFTGARLHVESLIFAQSPSGTHKLLNLEKDPACFLLWKGQPIDSSQRKWMMRAAHLSLSLETGSFDDLAQSKNVTDWKSGLWQCVELHEPCIEGAMVTADGSPLVTVPPPGGVVRMALACKKCISNTSIEQLLFVLKLYAYMGKVGEDISKIGSGGRERTKNQSMQQIYGDRDLDKTGSFGSFVEMAPSDTAVTLSVDDVYLKFLESIPAQMEIQGPPLVQFLGAGLNIKVTHRTLGGAMVISSVLCWQSIQVDCVETELNSSVADEGLNDIDVKQHPDFTGSALQTGEGYSNFTHELPQMRAVLWINGNRHNSSNGHSHQNGSAGHLPFLDVSIVHVLPYRAQDAECHSLNATVKVSGVRLGGGMNYNEALLHRFGILGPDGGPGEGLKNGLKNLSRGPLGKLLRSSPQVRGVRTEDNDLSLELTSPDDIEIDIKLQDWLFALEGADGGSKGQRSQSPKMLCVSREQRCWHMAFRSVCVSAKSSQKSSCNQLSQKEKPGKKHPVEVINVSLEGLQVLKPQNMNLNTQLGTSTTCVGGHLSSQVAYDFSGKRNGLAQDNNGGLKSEITCNSGVDLKVRMVISNNDVDFGMGEWIVESIRGAINEPVEVEATKEELEYLMVLSKSEIESLSRITAGVLQILQLQGSLGQAAIDQLSNFGSGSLDKIITPERFGRRSSIGSISCMPADFNEETSGDGLESTISMLEQSVSESQSVCATLSMNLVAHAVEAEDFAPSSFRMSSESDINELKKHLETMQTLLFKLRNKVV</sequence>
<dbReference type="InterPro" id="IPR026728">
    <property type="entry name" value="BLTP3A/B"/>
</dbReference>